<protein>
    <submittedName>
        <fullName evidence="2 3">PK-1</fullName>
    </submittedName>
</protein>
<dbReference type="PANTHER" id="PTHR44167">
    <property type="entry name" value="OVARIAN-SPECIFIC SERINE/THREONINE-PROTEIN KINASE LOK-RELATED"/>
    <property type="match status" value="1"/>
</dbReference>
<gene>
    <name evidence="2" type="primary">orf3</name>
</gene>
<evidence type="ECO:0000313" key="2">
    <source>
        <dbReference type="EMBL" id="AIU36652.1"/>
    </source>
</evidence>
<dbReference type="SUPFAM" id="SSF56112">
    <property type="entry name" value="Protein kinase-like (PK-like)"/>
    <property type="match status" value="1"/>
</dbReference>
<dbReference type="InterPro" id="IPR008271">
    <property type="entry name" value="Ser/Thr_kinase_AS"/>
</dbReference>
<dbReference type="PANTHER" id="PTHR44167:SF24">
    <property type="entry name" value="SERINE_THREONINE-PROTEIN KINASE CHK2"/>
    <property type="match status" value="1"/>
</dbReference>
<dbReference type="SMART" id="SM00220">
    <property type="entry name" value="S_TKc"/>
    <property type="match status" value="1"/>
</dbReference>
<evidence type="ECO:0000259" key="1">
    <source>
        <dbReference type="PROSITE" id="PS50011"/>
    </source>
</evidence>
<reference evidence="3" key="2">
    <citation type="journal article" date="2019" name="Virology">
        <title>Single nucleotide polymorphism (SNP) frequencies and distribution reveal complex genetic composition of seven novel natural isolates of Cydia pomonella granulovirus.</title>
        <authorList>
            <person name="Fan J."/>
            <person name="Wennmann J.T."/>
            <person name="Wang D."/>
            <person name="Jehle J.A."/>
        </authorList>
    </citation>
    <scope>NUCLEOTIDE SEQUENCE</scope>
    <source>
        <strain evidence="3">CpGV-WW</strain>
    </source>
</reference>
<name>A0A097P0I7_GVCP</name>
<dbReference type="GO" id="GO:0005524">
    <property type="term" value="F:ATP binding"/>
    <property type="evidence" value="ECO:0007669"/>
    <property type="project" value="InterPro"/>
</dbReference>
<accession>A0A097P0I7</accession>
<dbReference type="EMBL" id="MN696169">
    <property type="protein sequence ID" value="QGY99875.1"/>
    <property type="molecule type" value="Genomic_DNA"/>
</dbReference>
<dbReference type="PROSITE" id="PS00108">
    <property type="entry name" value="PROTEIN_KINASE_ST"/>
    <property type="match status" value="1"/>
</dbReference>
<dbReference type="PROSITE" id="PS50011">
    <property type="entry name" value="PROTEIN_KINASE_DOM"/>
    <property type="match status" value="1"/>
</dbReference>
<organism evidence="2">
    <name type="scientific">Cydia pomonella granulosis virus</name>
    <name type="common">CpGV</name>
    <name type="synonym">Cydia pomonella granulovirus</name>
    <dbReference type="NCBI Taxonomy" id="28289"/>
    <lineage>
        <taxon>Viruses</taxon>
        <taxon>Viruses incertae sedis</taxon>
        <taxon>Naldaviricetes</taxon>
        <taxon>Lefavirales</taxon>
        <taxon>Baculoviridae</taxon>
        <taxon>Betabaculovirus</taxon>
        <taxon>Betabaculovirus cypomonellae</taxon>
    </lineage>
</organism>
<dbReference type="InterPro" id="IPR011009">
    <property type="entry name" value="Kinase-like_dom_sf"/>
</dbReference>
<feature type="domain" description="Protein kinase" evidence="1">
    <location>
        <begin position="20"/>
        <end position="277"/>
    </location>
</feature>
<organismHost>
    <name type="scientific">Cydia pomonella</name>
    <name type="common">Codling moth</name>
    <dbReference type="NCBI Taxonomy" id="82600"/>
</organismHost>
<dbReference type="Pfam" id="PF00069">
    <property type="entry name" value="Pkinase"/>
    <property type="match status" value="1"/>
</dbReference>
<sequence>MNPSKSISCVAQELSKYEILKKLDESDTESYSSVYLCKKKGEHKRFVCKIVKPSTFNSLEFDVHILMRNNPNFIKLHNFVFNDNGESLLIMDYVSDGDLFDFVKMNDTRELRLNEAACKKIIITLVTALNDLHKNNIVHNDVKLENLLYDRKKKRLFVCDYGLSRIVGTPSFYDGTTVYFSPEKIRHEAYQTSFDWWAVGVVAYEILSTEYPFDINEDNEEEMDAIEPKDMLPLYSKPLPTIEHVSKKANDFVRRMLALDINSRLSTYDEIIKHPFLCF</sequence>
<proteinExistence type="predicted"/>
<dbReference type="Gene3D" id="1.10.510.10">
    <property type="entry name" value="Transferase(Phosphotransferase) domain 1"/>
    <property type="match status" value="1"/>
</dbReference>
<evidence type="ECO:0000313" key="3">
    <source>
        <dbReference type="EMBL" id="QGY99875.1"/>
    </source>
</evidence>
<dbReference type="Gene3D" id="3.30.200.20">
    <property type="entry name" value="Phosphorylase Kinase, domain 1"/>
    <property type="match status" value="1"/>
</dbReference>
<dbReference type="EMBL" id="KM217573">
    <property type="protein sequence ID" value="AIU36652.1"/>
    <property type="molecule type" value="Genomic_DNA"/>
</dbReference>
<dbReference type="GO" id="GO:0004674">
    <property type="term" value="F:protein serine/threonine kinase activity"/>
    <property type="evidence" value="ECO:0007669"/>
    <property type="project" value="TreeGrafter"/>
</dbReference>
<reference evidence="2" key="1">
    <citation type="journal article" date="2014" name="Proc. Natl. Acad. Sci. U.S.A.">
        <title>Baculovirus resistance in codling moth is virus isolate-dependent and the consequence of a mutation in viral gene pe38.</title>
        <authorList>
            <person name="Gebhardt M.M."/>
            <person name="Eberle K.E."/>
            <person name="Radtke P."/>
            <person name="Jehle J.A."/>
        </authorList>
    </citation>
    <scope>NUCLEOTIDE SEQUENCE</scope>
    <source>
        <strain evidence="2">CpGV-S</strain>
    </source>
</reference>
<dbReference type="InterPro" id="IPR000719">
    <property type="entry name" value="Prot_kinase_dom"/>
</dbReference>